<protein>
    <submittedName>
        <fullName evidence="1">XisI protein</fullName>
    </submittedName>
</protein>
<dbReference type="SUPFAM" id="SSF143847">
    <property type="entry name" value="XisI-like"/>
    <property type="match status" value="1"/>
</dbReference>
<sequence>MEKLEHYRELVKKLINEYGQYKPRYGDIEVQKIFDVQGDHYQLMNVGWHGNRRLRGCVLQIDLKNDKIWIQHDGTEIGVANELVEWGVPPEDIVLAYHAPYKRQYTGFAVD</sequence>
<dbReference type="RefSeq" id="WP_070395052.1">
    <property type="nucleotide sequence ID" value="NZ_CP017599.1"/>
</dbReference>
<dbReference type="OrthoDB" id="467081at2"/>
<dbReference type="Pfam" id="PF08869">
    <property type="entry name" value="XisI"/>
    <property type="match status" value="1"/>
</dbReference>
<dbReference type="EMBL" id="CP017599">
    <property type="protein sequence ID" value="AOX02650.1"/>
    <property type="molecule type" value="Genomic_DNA"/>
</dbReference>
<dbReference type="Proteomes" id="UP000177870">
    <property type="component" value="Chromosome"/>
</dbReference>
<evidence type="ECO:0000313" key="2">
    <source>
        <dbReference type="Proteomes" id="UP000177870"/>
    </source>
</evidence>
<gene>
    <name evidence="1" type="ORF">BJP34_27260</name>
</gene>
<dbReference type="CDD" id="cd16382">
    <property type="entry name" value="XisI-like"/>
    <property type="match status" value="1"/>
</dbReference>
<proteinExistence type="predicted"/>
<reference evidence="2" key="1">
    <citation type="submission" date="2016-10" db="EMBL/GenBank/DDBJ databases">
        <title>Comparative genomics uncovers the prolific and rare metabolic potential of the cyanobacterial genus Moorea.</title>
        <authorList>
            <person name="Leao T."/>
            <person name="Castelao G."/>
            <person name="Korobeynikov A."/>
            <person name="Monroe E.A."/>
            <person name="Podell S."/>
            <person name="Glukhov E."/>
            <person name="Allen E."/>
            <person name="Gerwick W.H."/>
            <person name="Gerwick L."/>
        </authorList>
    </citation>
    <scope>NUCLEOTIDE SEQUENCE [LARGE SCALE GENOMIC DNA]</scope>
    <source>
        <strain evidence="2">PAL-8-15-08-1</strain>
    </source>
</reference>
<evidence type="ECO:0000313" key="1">
    <source>
        <dbReference type="EMBL" id="AOX02650.1"/>
    </source>
</evidence>
<name>A0A1D8TYB3_9CYAN</name>
<dbReference type="AlphaFoldDB" id="A0A1D8TYB3"/>
<dbReference type="STRING" id="1458985.BJP34_27260"/>
<dbReference type="KEGG" id="mpro:BJP34_27260"/>
<dbReference type="Gene3D" id="3.30.310.110">
    <property type="entry name" value="XisI-like"/>
    <property type="match status" value="1"/>
</dbReference>
<dbReference type="InterPro" id="IPR014968">
    <property type="entry name" value="XisI"/>
</dbReference>
<organism evidence="1 2">
    <name type="scientific">Moorena producens PAL-8-15-08-1</name>
    <dbReference type="NCBI Taxonomy" id="1458985"/>
    <lineage>
        <taxon>Bacteria</taxon>
        <taxon>Bacillati</taxon>
        <taxon>Cyanobacteriota</taxon>
        <taxon>Cyanophyceae</taxon>
        <taxon>Coleofasciculales</taxon>
        <taxon>Coleofasciculaceae</taxon>
        <taxon>Moorena</taxon>
    </lineage>
</organism>
<dbReference type="InterPro" id="IPR035943">
    <property type="entry name" value="XisI-like_sf"/>
</dbReference>
<accession>A0A1D8TYB3</accession>